<protein>
    <recommendedName>
        <fullName evidence="3">Isopenicillin N synthase-like Fe(2+) 2OG dioxygenase domain-containing protein</fullName>
    </recommendedName>
</protein>
<evidence type="ECO:0000313" key="2">
    <source>
        <dbReference type="Proteomes" id="UP000657918"/>
    </source>
</evidence>
<proteinExistence type="predicted"/>
<dbReference type="EMBL" id="JADGMS010000008">
    <property type="protein sequence ID" value="KAF9677606.1"/>
    <property type="molecule type" value="Genomic_DNA"/>
</dbReference>
<dbReference type="Proteomes" id="UP000657918">
    <property type="component" value="Chromosome 8"/>
</dbReference>
<evidence type="ECO:0008006" key="3">
    <source>
        <dbReference type="Google" id="ProtNLM"/>
    </source>
</evidence>
<comment type="caution">
    <text evidence="1">The sequence shown here is derived from an EMBL/GenBank/DDBJ whole genome shotgun (WGS) entry which is preliminary data.</text>
</comment>
<evidence type="ECO:0000313" key="1">
    <source>
        <dbReference type="EMBL" id="KAF9677606.1"/>
    </source>
</evidence>
<gene>
    <name evidence="1" type="ORF">SADUNF_Sadunf08G0125100</name>
</gene>
<keyword evidence="2" id="KW-1185">Reference proteome</keyword>
<dbReference type="Gene3D" id="2.60.120.330">
    <property type="entry name" value="B-lactam Antibiotic, Isopenicillin N Synthase, Chain"/>
    <property type="match status" value="1"/>
</dbReference>
<reference evidence="1 2" key="1">
    <citation type="submission" date="2020-10" db="EMBL/GenBank/DDBJ databases">
        <title>Plant Genome Project.</title>
        <authorList>
            <person name="Zhang R.-G."/>
        </authorList>
    </citation>
    <scope>NUCLEOTIDE SEQUENCE [LARGE SCALE GENOMIC DNA]</scope>
    <source>
        <strain evidence="1">FAFU-HL-1</strain>
        <tissue evidence="1">Leaf</tissue>
    </source>
</reference>
<accession>A0A835K047</accession>
<organism evidence="1 2">
    <name type="scientific">Salix dunnii</name>
    <dbReference type="NCBI Taxonomy" id="1413687"/>
    <lineage>
        <taxon>Eukaryota</taxon>
        <taxon>Viridiplantae</taxon>
        <taxon>Streptophyta</taxon>
        <taxon>Embryophyta</taxon>
        <taxon>Tracheophyta</taxon>
        <taxon>Spermatophyta</taxon>
        <taxon>Magnoliopsida</taxon>
        <taxon>eudicotyledons</taxon>
        <taxon>Gunneridae</taxon>
        <taxon>Pentapetalae</taxon>
        <taxon>rosids</taxon>
        <taxon>fabids</taxon>
        <taxon>Malpighiales</taxon>
        <taxon>Salicaceae</taxon>
        <taxon>Saliceae</taxon>
        <taxon>Salix</taxon>
    </lineage>
</organism>
<sequence length="111" mass="12727">MSNGRYMSIEHCVIANGSDNRISVSIFINPRPSDKISSFPEVLSNGEKVVYKEVLYSDYAKHFFRKALDGKKNNRFRKNMVPSLSLSFRCVTCFDTTKQQCSLTRSKIYKG</sequence>
<dbReference type="InterPro" id="IPR027443">
    <property type="entry name" value="IPNS-like_sf"/>
</dbReference>
<dbReference type="SUPFAM" id="SSF51197">
    <property type="entry name" value="Clavaminate synthase-like"/>
    <property type="match status" value="1"/>
</dbReference>
<dbReference type="AlphaFoldDB" id="A0A835K047"/>
<name>A0A835K047_9ROSI</name>
<dbReference type="OrthoDB" id="1650884at2759"/>